<name>A0A502GEG8_9GAMM</name>
<keyword evidence="2" id="KW-1185">Reference proteome</keyword>
<reference evidence="1 2" key="1">
    <citation type="journal article" date="2019" name="Environ. Microbiol.">
        <title>Species interactions and distinct microbial communities in high Arctic permafrost affected cryosols are associated with the CH4 and CO2 gas fluxes.</title>
        <authorList>
            <person name="Altshuler I."/>
            <person name="Hamel J."/>
            <person name="Turney S."/>
            <person name="Magnuson E."/>
            <person name="Levesque R."/>
            <person name="Greer C."/>
            <person name="Whyte L.G."/>
        </authorList>
    </citation>
    <scope>NUCLEOTIDE SEQUENCE [LARGE SCALE GENOMIC DNA]</scope>
    <source>
        <strain evidence="1 2">E4</strain>
    </source>
</reference>
<dbReference type="AlphaFoldDB" id="A0A502GEG8"/>
<sequence>MLNFYRKQDTYIRSIYQRLLGRVPDGNFYKPDVQEVPYIEGKTRFVLETSNVGLRHVISTGTTGYIKPLIAAAEVVDVDLDLEVGQQTITIQVFDGNGDTVDVLSVAIRVSNIATLLYSVSEISAPLWIELIDLYAKMTSGTRLLNFESTLSEDIREALPEDFSSKSLALKYLLRAKQTGMTSQAFESIVAVYCDMNFPKLSKFENPTEITGGRLETQQFVDDVTEVHVWTHSKAEAIRVARDILANNFPERYGKFRDTTEGIMVERADYAR</sequence>
<dbReference type="RefSeq" id="WP_140473858.1">
    <property type="nucleotide sequence ID" value="NZ_RCZD01000008.1"/>
</dbReference>
<evidence type="ECO:0000313" key="1">
    <source>
        <dbReference type="EMBL" id="TPG60131.1"/>
    </source>
</evidence>
<dbReference type="Proteomes" id="UP000317663">
    <property type="component" value="Unassembled WGS sequence"/>
</dbReference>
<comment type="caution">
    <text evidence="1">The sequence shown here is derived from an EMBL/GenBank/DDBJ whole genome shotgun (WGS) entry which is preliminary data.</text>
</comment>
<proteinExistence type="predicted"/>
<dbReference type="EMBL" id="RCZD01000008">
    <property type="protein sequence ID" value="TPG60131.1"/>
    <property type="molecule type" value="Genomic_DNA"/>
</dbReference>
<accession>A0A502GEG8</accession>
<gene>
    <name evidence="1" type="ORF">EAH77_16310</name>
</gene>
<protein>
    <submittedName>
        <fullName evidence="1">Uncharacterized protein</fullName>
    </submittedName>
</protein>
<organism evidence="1 2">
    <name type="scientific">Ewingella americana</name>
    <dbReference type="NCBI Taxonomy" id="41202"/>
    <lineage>
        <taxon>Bacteria</taxon>
        <taxon>Pseudomonadati</taxon>
        <taxon>Pseudomonadota</taxon>
        <taxon>Gammaproteobacteria</taxon>
        <taxon>Enterobacterales</taxon>
        <taxon>Yersiniaceae</taxon>
        <taxon>Ewingella</taxon>
    </lineage>
</organism>
<evidence type="ECO:0000313" key="2">
    <source>
        <dbReference type="Proteomes" id="UP000317663"/>
    </source>
</evidence>